<evidence type="ECO:0000256" key="3">
    <source>
        <dbReference type="ARBA" id="ARBA00022679"/>
    </source>
</evidence>
<evidence type="ECO:0000256" key="7">
    <source>
        <dbReference type="PIRSR" id="PIRSR000390-2"/>
    </source>
</evidence>
<dbReference type="SUPFAM" id="SSF53383">
    <property type="entry name" value="PLP-dependent transferases"/>
    <property type="match status" value="1"/>
</dbReference>
<comment type="caution">
    <text evidence="9">The sequence shown here is derived from an EMBL/GenBank/DDBJ whole genome shotgun (WGS) entry which is preliminary data.</text>
</comment>
<evidence type="ECO:0000256" key="8">
    <source>
        <dbReference type="RuleBase" id="RU004508"/>
    </source>
</evidence>
<protein>
    <submittedName>
        <fullName evidence="9">Aminotransferase class I/II-fold pyridoxal phosphate-dependent enzyme</fullName>
    </submittedName>
</protein>
<dbReference type="Pfam" id="PF01041">
    <property type="entry name" value="DegT_DnrJ_EryC1"/>
    <property type="match status" value="1"/>
</dbReference>
<comment type="cofactor">
    <cofactor evidence="1">
        <name>pyridoxal 5'-phosphate</name>
        <dbReference type="ChEBI" id="CHEBI:597326"/>
    </cofactor>
</comment>
<evidence type="ECO:0000256" key="6">
    <source>
        <dbReference type="PIRSR" id="PIRSR000390-1"/>
    </source>
</evidence>
<evidence type="ECO:0000313" key="9">
    <source>
        <dbReference type="EMBL" id="MCC2166574.1"/>
    </source>
</evidence>
<dbReference type="InterPro" id="IPR015421">
    <property type="entry name" value="PyrdxlP-dep_Trfase_major"/>
</dbReference>
<keyword evidence="4 7" id="KW-0663">Pyridoxal phosphate</keyword>
<dbReference type="CDD" id="cd00616">
    <property type="entry name" value="AHBA_syn"/>
    <property type="match status" value="1"/>
</dbReference>
<name>A0AAE3ARP6_9FIRM</name>
<dbReference type="RefSeq" id="WP_118762611.1">
    <property type="nucleotide sequence ID" value="NZ_JAJEQF010000003.1"/>
</dbReference>
<dbReference type="Gene3D" id="3.90.1150.10">
    <property type="entry name" value="Aspartate Aminotransferase, domain 1"/>
    <property type="match status" value="1"/>
</dbReference>
<sequence length="376" mass="41595">MERKRIYLSSPTMHGEEQAFVQSAFDTNWVAPLGPNVDAFEKEMGDYIGGGYAAALSAGTAAIHLAVILAGVKEGDVVFAQSLTFAASVNPACYEKAKPVFIDSEPDTWNMDPVALEKAFEKYPHPAAVIAVHLYGTPSKIDRIRDICKKHQVPLIEDAAEALGSSFKGQKLGTFGDYGILSFNGNKIITSSGGGMLLCSDEAKIKRARFLATQARDPARYYQHSTIGYNYRMSNVVAGIGRGQLLHLEEHKARKNEIYRQYKEAFADIEAITMNPMNPDGDANNWLSCMTIAPDCSVTPDQVMDALAEYNIETRPIWKPMHLQPVFADCDFIQVKEGRSVSEDIFNRGVCLPSDIKNTPEDMKLIISLIRKVFEK</sequence>
<feature type="modified residue" description="N6-(pyridoxal phosphate)lysine" evidence="7">
    <location>
        <position position="187"/>
    </location>
</feature>
<keyword evidence="3" id="KW-0808">Transferase</keyword>
<organism evidence="9 10">
    <name type="scientific">Gallintestinimicrobium propionicum</name>
    <dbReference type="NCBI Taxonomy" id="2981770"/>
    <lineage>
        <taxon>Bacteria</taxon>
        <taxon>Bacillati</taxon>
        <taxon>Bacillota</taxon>
        <taxon>Clostridia</taxon>
        <taxon>Lachnospirales</taxon>
        <taxon>Lachnospiraceae</taxon>
        <taxon>Gallintestinimicrobium</taxon>
    </lineage>
</organism>
<evidence type="ECO:0000256" key="1">
    <source>
        <dbReference type="ARBA" id="ARBA00001933"/>
    </source>
</evidence>
<dbReference type="GO" id="GO:0030170">
    <property type="term" value="F:pyridoxal phosphate binding"/>
    <property type="evidence" value="ECO:0007669"/>
    <property type="project" value="TreeGrafter"/>
</dbReference>
<dbReference type="PIRSF" id="PIRSF000390">
    <property type="entry name" value="PLP_StrS"/>
    <property type="match status" value="1"/>
</dbReference>
<dbReference type="EMBL" id="JAJEQF010000003">
    <property type="protein sequence ID" value="MCC2166574.1"/>
    <property type="molecule type" value="Genomic_DNA"/>
</dbReference>
<evidence type="ECO:0000256" key="2">
    <source>
        <dbReference type="ARBA" id="ARBA00022576"/>
    </source>
</evidence>
<accession>A0AAE3ARP6</accession>
<dbReference type="PANTHER" id="PTHR30244">
    <property type="entry name" value="TRANSAMINASE"/>
    <property type="match status" value="1"/>
</dbReference>
<proteinExistence type="inferred from homology"/>
<gene>
    <name evidence="9" type="ORF">LKD45_02470</name>
</gene>
<dbReference type="InterPro" id="IPR015424">
    <property type="entry name" value="PyrdxlP-dep_Trfase"/>
</dbReference>
<dbReference type="Proteomes" id="UP001199355">
    <property type="component" value="Unassembled WGS sequence"/>
</dbReference>
<dbReference type="FunFam" id="3.40.640.10:FF:000090">
    <property type="entry name" value="Pyridoxal phosphate-dependent aminotransferase"/>
    <property type="match status" value="1"/>
</dbReference>
<dbReference type="GO" id="GO:0000271">
    <property type="term" value="P:polysaccharide biosynthetic process"/>
    <property type="evidence" value="ECO:0007669"/>
    <property type="project" value="TreeGrafter"/>
</dbReference>
<comment type="similarity">
    <text evidence="5 8">Belongs to the DegT/DnrJ/EryC1 family.</text>
</comment>
<dbReference type="AlphaFoldDB" id="A0AAE3ARP6"/>
<evidence type="ECO:0000256" key="5">
    <source>
        <dbReference type="ARBA" id="ARBA00037999"/>
    </source>
</evidence>
<keyword evidence="2 9" id="KW-0032">Aminotransferase</keyword>
<reference evidence="9 10" key="1">
    <citation type="submission" date="2021-10" db="EMBL/GenBank/DDBJ databases">
        <title>Anaerobic single-cell dispensing facilitates the cultivation of human gut bacteria.</title>
        <authorList>
            <person name="Afrizal A."/>
        </authorList>
    </citation>
    <scope>NUCLEOTIDE SEQUENCE [LARGE SCALE GENOMIC DNA]</scope>
    <source>
        <strain evidence="9 10">CLA-AA-H244</strain>
    </source>
</reference>
<dbReference type="GO" id="GO:0008483">
    <property type="term" value="F:transaminase activity"/>
    <property type="evidence" value="ECO:0007669"/>
    <property type="project" value="UniProtKB-KW"/>
</dbReference>
<dbReference type="InterPro" id="IPR015422">
    <property type="entry name" value="PyrdxlP-dep_Trfase_small"/>
</dbReference>
<dbReference type="PANTHER" id="PTHR30244:SF34">
    <property type="entry name" value="DTDP-4-AMINO-4,6-DIDEOXYGALACTOSE TRANSAMINASE"/>
    <property type="match status" value="1"/>
</dbReference>
<evidence type="ECO:0000313" key="10">
    <source>
        <dbReference type="Proteomes" id="UP001199355"/>
    </source>
</evidence>
<dbReference type="InterPro" id="IPR000653">
    <property type="entry name" value="DegT/StrS_aminotransferase"/>
</dbReference>
<feature type="active site" description="Proton acceptor" evidence="6">
    <location>
        <position position="187"/>
    </location>
</feature>
<dbReference type="Gene3D" id="3.40.640.10">
    <property type="entry name" value="Type I PLP-dependent aspartate aminotransferase-like (Major domain)"/>
    <property type="match status" value="1"/>
</dbReference>
<evidence type="ECO:0000256" key="4">
    <source>
        <dbReference type="ARBA" id="ARBA00022898"/>
    </source>
</evidence>
<keyword evidence="10" id="KW-1185">Reference proteome</keyword>